<evidence type="ECO:0000313" key="3">
    <source>
        <dbReference type="EMBL" id="KAH0573705.1"/>
    </source>
</evidence>
<dbReference type="EMBL" id="AUWU02000004">
    <property type="protein sequence ID" value="KAH0573705.1"/>
    <property type="molecule type" value="Genomic_DNA"/>
</dbReference>
<accession>V6M5I3</accession>
<protein>
    <submittedName>
        <fullName evidence="2">Uncharacterized protein</fullName>
    </submittedName>
</protein>
<dbReference type="EMBL" id="KI545981">
    <property type="protein sequence ID" value="EST48624.1"/>
    <property type="molecule type" value="Genomic_DNA"/>
</dbReference>
<dbReference type="Proteomes" id="UP000018208">
    <property type="component" value="Unassembled WGS sequence"/>
</dbReference>
<gene>
    <name evidence="2" type="ORF">SS50377_11236</name>
    <name evidence="3" type="ORF">SS50377_23640</name>
</gene>
<evidence type="ECO:0000256" key="1">
    <source>
        <dbReference type="SAM" id="MobiDB-lite"/>
    </source>
</evidence>
<sequence length="215" mass="23863">MSCCSRSKTVKPSLAIQDLQDIEIKPVERQSPLAPMVQPQNSQNFSPRKISRPNSAARKLPRTGSAQGTKFPKFTPSQQEQLWLNARILQLQQQFDLIGVTLDNAEIAEIAKAEFRKVHIAKNLVPAPKGTECGVKNEVGELSEETEETAPSKSSDFKIEFVQKLTRNADLVIPCSRIDEQMQELLGEANEKVGAAKNFSDEKSEKLVLGDVVFD</sequence>
<evidence type="ECO:0000313" key="4">
    <source>
        <dbReference type="Proteomes" id="UP000018208"/>
    </source>
</evidence>
<proteinExistence type="predicted"/>
<evidence type="ECO:0000313" key="2">
    <source>
        <dbReference type="EMBL" id="EST48624.1"/>
    </source>
</evidence>
<name>V6M5I3_9EUKA</name>
<reference evidence="3" key="2">
    <citation type="submission" date="2020-12" db="EMBL/GenBank/DDBJ databases">
        <title>New Spironucleus salmonicida genome in near-complete chromosomes.</title>
        <authorList>
            <person name="Xu F."/>
            <person name="Kurt Z."/>
            <person name="Jimenez-Gonzalez A."/>
            <person name="Astvaldsson A."/>
            <person name="Andersson J.O."/>
            <person name="Svard S.G."/>
        </authorList>
    </citation>
    <scope>NUCLEOTIDE SEQUENCE</scope>
    <source>
        <strain evidence="3">ATCC 50377</strain>
    </source>
</reference>
<keyword evidence="4" id="KW-1185">Reference proteome</keyword>
<dbReference type="VEuPathDB" id="GiardiaDB:SS50377_23640"/>
<organism evidence="2">
    <name type="scientific">Spironucleus salmonicida</name>
    <dbReference type="NCBI Taxonomy" id="348837"/>
    <lineage>
        <taxon>Eukaryota</taxon>
        <taxon>Metamonada</taxon>
        <taxon>Diplomonadida</taxon>
        <taxon>Hexamitidae</taxon>
        <taxon>Hexamitinae</taxon>
        <taxon>Spironucleus</taxon>
    </lineage>
</organism>
<reference evidence="2 3" key="1">
    <citation type="journal article" date="2014" name="PLoS Genet.">
        <title>The Genome of Spironucleus salmonicida Highlights a Fish Pathogen Adapted to Fluctuating Environments.</title>
        <authorList>
            <person name="Xu F."/>
            <person name="Jerlstrom-Hultqvist J."/>
            <person name="Einarsson E."/>
            <person name="Astvaldsson A."/>
            <person name="Svard S.G."/>
            <person name="Andersson J.O."/>
        </authorList>
    </citation>
    <scope>NUCLEOTIDE SEQUENCE</scope>
    <source>
        <strain evidence="3">ATCC 50377</strain>
    </source>
</reference>
<feature type="region of interest" description="Disordered" evidence="1">
    <location>
        <begin position="29"/>
        <end position="74"/>
    </location>
</feature>
<dbReference type="AlphaFoldDB" id="V6M5I3"/>